<proteinExistence type="predicted"/>
<organism evidence="2 3">
    <name type="scientific">Geomonas limicola</name>
    <dbReference type="NCBI Taxonomy" id="2740186"/>
    <lineage>
        <taxon>Bacteria</taxon>
        <taxon>Pseudomonadati</taxon>
        <taxon>Thermodesulfobacteriota</taxon>
        <taxon>Desulfuromonadia</taxon>
        <taxon>Geobacterales</taxon>
        <taxon>Geobacteraceae</taxon>
        <taxon>Geomonas</taxon>
    </lineage>
</organism>
<dbReference type="PROSITE" id="PS51257">
    <property type="entry name" value="PROKAR_LIPOPROTEIN"/>
    <property type="match status" value="1"/>
</dbReference>
<accession>A0A6V8NDQ7</accession>
<name>A0A6V8NDQ7_9BACT</name>
<evidence type="ECO:0000313" key="3">
    <source>
        <dbReference type="Proteomes" id="UP000587586"/>
    </source>
</evidence>
<keyword evidence="1" id="KW-1133">Transmembrane helix</keyword>
<dbReference type="AlphaFoldDB" id="A0A6V8NDQ7"/>
<protein>
    <recommendedName>
        <fullName evidence="4">Lipoprotein</fullName>
    </recommendedName>
</protein>
<feature type="transmembrane region" description="Helical" evidence="1">
    <location>
        <begin position="37"/>
        <end position="62"/>
    </location>
</feature>
<keyword evidence="3" id="KW-1185">Reference proteome</keyword>
<keyword evidence="1" id="KW-0812">Transmembrane</keyword>
<dbReference type="EMBL" id="BLXZ01000008">
    <property type="protein sequence ID" value="GFO69954.1"/>
    <property type="molecule type" value="Genomic_DNA"/>
</dbReference>
<reference evidence="3" key="1">
    <citation type="submission" date="2020-06" db="EMBL/GenBank/DDBJ databases">
        <title>Draft genomic sequecing of Geomonas sp. Red745.</title>
        <authorList>
            <person name="Itoh H."/>
            <person name="Xu Z.X."/>
            <person name="Ushijima N."/>
            <person name="Masuda Y."/>
            <person name="Shiratori Y."/>
            <person name="Senoo K."/>
        </authorList>
    </citation>
    <scope>NUCLEOTIDE SEQUENCE [LARGE SCALE GENOMIC DNA]</scope>
    <source>
        <strain evidence="3">Red745</strain>
    </source>
</reference>
<feature type="transmembrane region" description="Helical" evidence="1">
    <location>
        <begin position="82"/>
        <end position="102"/>
    </location>
</feature>
<feature type="transmembrane region" description="Helical" evidence="1">
    <location>
        <begin position="12"/>
        <end position="30"/>
    </location>
</feature>
<dbReference type="Proteomes" id="UP000587586">
    <property type="component" value="Unassembled WGS sequence"/>
</dbReference>
<evidence type="ECO:0000313" key="2">
    <source>
        <dbReference type="EMBL" id="GFO69954.1"/>
    </source>
</evidence>
<sequence length="120" mass="13453">MALMLEKLPPWLVLVIGFVLVACLGVLDYLTGDYSLLIFYAIPVALEAWFLGRAGAVAISLASGLARLASDYLSYTGTRFSYWNSLQDTAFLLMMGLLIAWVRQLLQEESTESEHRHKEH</sequence>
<keyword evidence="1" id="KW-0472">Membrane</keyword>
<evidence type="ECO:0008006" key="4">
    <source>
        <dbReference type="Google" id="ProtNLM"/>
    </source>
</evidence>
<evidence type="ECO:0000256" key="1">
    <source>
        <dbReference type="SAM" id="Phobius"/>
    </source>
</evidence>
<comment type="caution">
    <text evidence="2">The sequence shown here is derived from an EMBL/GenBank/DDBJ whole genome shotgun (WGS) entry which is preliminary data.</text>
</comment>
<gene>
    <name evidence="2" type="ORF">GMLC_35330</name>
</gene>